<evidence type="ECO:0000313" key="3">
    <source>
        <dbReference type="EMBL" id="SHF86898.1"/>
    </source>
</evidence>
<dbReference type="AlphaFoldDB" id="A0A1M5F686"/>
<evidence type="ECO:0000313" key="4">
    <source>
        <dbReference type="Proteomes" id="UP000184436"/>
    </source>
</evidence>
<protein>
    <recommendedName>
        <fullName evidence="2">DUF7666 domain-containing protein</fullName>
    </recommendedName>
</protein>
<proteinExistence type="predicted"/>
<dbReference type="Proteomes" id="UP000184436">
    <property type="component" value="Unassembled WGS sequence"/>
</dbReference>
<dbReference type="STRING" id="871325.SAMN05444349_14132"/>
<evidence type="ECO:0000259" key="2">
    <source>
        <dbReference type="Pfam" id="PF24703"/>
    </source>
</evidence>
<organism evidence="3 4">
    <name type="scientific">Bacteroides faecichinchillae</name>
    <dbReference type="NCBI Taxonomy" id="871325"/>
    <lineage>
        <taxon>Bacteria</taxon>
        <taxon>Pseudomonadati</taxon>
        <taxon>Bacteroidota</taxon>
        <taxon>Bacteroidia</taxon>
        <taxon>Bacteroidales</taxon>
        <taxon>Bacteroidaceae</taxon>
        <taxon>Bacteroides</taxon>
    </lineage>
</organism>
<gene>
    <name evidence="3" type="ORF">SAMN05444349_14132</name>
</gene>
<dbReference type="RefSeq" id="WP_073350326.1">
    <property type="nucleotide sequence ID" value="NZ_FQVD01000041.1"/>
</dbReference>
<dbReference type="OrthoDB" id="9812966at2"/>
<evidence type="ECO:0000256" key="1">
    <source>
        <dbReference type="SAM" id="MobiDB-lite"/>
    </source>
</evidence>
<sequence length="342" mass="35739">MTEKIKGFKGFDKDLKCRGYQYEVGKDFQEEGEIKACSKGFHFCENPLDVFSYYPPSTDKGINRYCSVEGSGSIDKDNDDTKIASSKIHISAEIGLRGLVEAGVKFILDKVNWKDSAATNTGYQSAATNTGYQSAATNTGYQSAATNTGDYSAATNTGDQSAATNTGDKSAATNTGYQSAATNTGDYSAATNTGDQSAATNTGDKSAATNTGYQSAATNTGYQSAATNTGDYSAATNTGDQSAATNTGDKSAATNTGYQSAATNTGYQSAAEVSGKDSIAIVTGRDSKAKGSIGCWIVLTERGEWNGNTYPIKGVKAVKVDGKVIKPNTFYKLYNGKIISCE</sequence>
<feature type="domain" description="DUF7666" evidence="2">
    <location>
        <begin position="5"/>
        <end position="101"/>
    </location>
</feature>
<keyword evidence="4" id="KW-1185">Reference proteome</keyword>
<feature type="region of interest" description="Disordered" evidence="1">
    <location>
        <begin position="157"/>
        <end position="177"/>
    </location>
</feature>
<accession>A0A1M5F686</accession>
<reference evidence="3 4" key="1">
    <citation type="submission" date="2016-11" db="EMBL/GenBank/DDBJ databases">
        <authorList>
            <person name="Jaros S."/>
            <person name="Januszkiewicz K."/>
            <person name="Wedrychowicz H."/>
        </authorList>
    </citation>
    <scope>NUCLEOTIDE SEQUENCE [LARGE SCALE GENOMIC DNA]</scope>
    <source>
        <strain evidence="3 4">DSM 26883</strain>
    </source>
</reference>
<dbReference type="InterPro" id="IPR056083">
    <property type="entry name" value="DUF7666"/>
</dbReference>
<dbReference type="Pfam" id="PF24703">
    <property type="entry name" value="DUF7666"/>
    <property type="match status" value="1"/>
</dbReference>
<name>A0A1M5F686_9BACE</name>
<dbReference type="EMBL" id="FQVD01000041">
    <property type="protein sequence ID" value="SHF86898.1"/>
    <property type="molecule type" value="Genomic_DNA"/>
</dbReference>